<evidence type="ECO:0000313" key="4">
    <source>
        <dbReference type="EMBL" id="SDD79527.1"/>
    </source>
</evidence>
<dbReference type="RefSeq" id="WP_233442958.1">
    <property type="nucleotide sequence ID" value="NZ_FMZW01000015.1"/>
</dbReference>
<dbReference type="EMBL" id="FMZW01000015">
    <property type="protein sequence ID" value="SDD79527.1"/>
    <property type="molecule type" value="Genomic_DNA"/>
</dbReference>
<dbReference type="SUPFAM" id="SSF54631">
    <property type="entry name" value="CBS-domain pair"/>
    <property type="match status" value="1"/>
</dbReference>
<evidence type="ECO:0000256" key="1">
    <source>
        <dbReference type="ARBA" id="ARBA00023122"/>
    </source>
</evidence>
<dbReference type="InterPro" id="IPR046342">
    <property type="entry name" value="CBS_dom_sf"/>
</dbReference>
<protein>
    <submittedName>
        <fullName evidence="4">CBS domain-containing protein</fullName>
    </submittedName>
</protein>
<reference evidence="4 5" key="1">
    <citation type="submission" date="2016-10" db="EMBL/GenBank/DDBJ databases">
        <authorList>
            <person name="de Groot N.N."/>
        </authorList>
    </citation>
    <scope>NUCLEOTIDE SEQUENCE [LARGE SCALE GENOMIC DNA]</scope>
    <source>
        <strain evidence="4 5">R5</strain>
    </source>
</reference>
<keyword evidence="1 2" id="KW-0129">CBS domain</keyword>
<feature type="domain" description="CBS" evidence="3">
    <location>
        <begin position="156"/>
        <end position="213"/>
    </location>
</feature>
<dbReference type="Gene3D" id="3.10.580.10">
    <property type="entry name" value="CBS-domain"/>
    <property type="match status" value="1"/>
</dbReference>
<accession>A0A1G6XQ83</accession>
<dbReference type="InterPro" id="IPR051257">
    <property type="entry name" value="Diverse_CBS-Domain"/>
</dbReference>
<dbReference type="Pfam" id="PF00571">
    <property type="entry name" value="CBS"/>
    <property type="match status" value="2"/>
</dbReference>
<evidence type="ECO:0000313" key="5">
    <source>
        <dbReference type="Proteomes" id="UP000199245"/>
    </source>
</evidence>
<feature type="domain" description="CBS" evidence="3">
    <location>
        <begin position="89"/>
        <end position="147"/>
    </location>
</feature>
<dbReference type="PROSITE" id="PS51371">
    <property type="entry name" value="CBS"/>
    <property type="match status" value="2"/>
</dbReference>
<organism evidence="4 5">
    <name type="scientific">Bradyrhizobium brasilense</name>
    <dbReference type="NCBI Taxonomy" id="1419277"/>
    <lineage>
        <taxon>Bacteria</taxon>
        <taxon>Pseudomonadati</taxon>
        <taxon>Pseudomonadota</taxon>
        <taxon>Alphaproteobacteria</taxon>
        <taxon>Hyphomicrobiales</taxon>
        <taxon>Nitrobacteraceae</taxon>
        <taxon>Bradyrhizobium</taxon>
    </lineage>
</organism>
<dbReference type="InterPro" id="IPR000644">
    <property type="entry name" value="CBS_dom"/>
</dbReference>
<dbReference type="AlphaFoldDB" id="A0A1G6XQ83"/>
<sequence length="227" mass="23897">MVERYLSRGCAAQDDVSGFELAVVKVLPGCTIEAVKIPLSGSVTGFAGDIGAVLTRQDISTILQCGPSRVGQDRAPEGRSMSTVKSALAQKKGALIGVRSGDTVVEALRQMRDNRVRSVLVVDDDVLVGIVTQGDCAIKVLLPGLDAKTTPVSQVMTSNPVTVKPDDRLEGCMAMMAARGFRHLPVLDAGKVVGVISIGDVVKNIIRDLEHNVDDLTGYIMKDGPGG</sequence>
<dbReference type="Proteomes" id="UP000199245">
    <property type="component" value="Unassembled WGS sequence"/>
</dbReference>
<name>A0A1G6XQ83_9BRAD</name>
<dbReference type="PANTHER" id="PTHR43080">
    <property type="entry name" value="CBS DOMAIN-CONTAINING PROTEIN CBSX3, MITOCHONDRIAL"/>
    <property type="match status" value="1"/>
</dbReference>
<evidence type="ECO:0000259" key="3">
    <source>
        <dbReference type="PROSITE" id="PS51371"/>
    </source>
</evidence>
<dbReference type="PANTHER" id="PTHR43080:SF2">
    <property type="entry name" value="CBS DOMAIN-CONTAINING PROTEIN"/>
    <property type="match status" value="1"/>
</dbReference>
<proteinExistence type="predicted"/>
<dbReference type="SMART" id="SM00116">
    <property type="entry name" value="CBS"/>
    <property type="match status" value="2"/>
</dbReference>
<evidence type="ECO:0000256" key="2">
    <source>
        <dbReference type="PROSITE-ProRule" id="PRU00703"/>
    </source>
</evidence>
<gene>
    <name evidence="4" type="ORF">SAMN05216337_101593</name>
</gene>